<dbReference type="SUPFAM" id="SSF56112">
    <property type="entry name" value="Protein kinase-like (PK-like)"/>
    <property type="match status" value="1"/>
</dbReference>
<feature type="domain" description="Protein kinase" evidence="6">
    <location>
        <begin position="1"/>
        <end position="193"/>
    </location>
</feature>
<dbReference type="GO" id="GO:0005886">
    <property type="term" value="C:plasma membrane"/>
    <property type="evidence" value="ECO:0007669"/>
    <property type="project" value="TreeGrafter"/>
</dbReference>
<reference evidence="7 8" key="1">
    <citation type="submission" date="2021-06" db="EMBL/GenBank/DDBJ databases">
        <title>Caerostris darwini draft genome.</title>
        <authorList>
            <person name="Kono N."/>
            <person name="Arakawa K."/>
        </authorList>
    </citation>
    <scope>NUCLEOTIDE SEQUENCE [LARGE SCALE GENOMIC DNA]</scope>
</reference>
<dbReference type="EC" id="4.6.1.2" evidence="2"/>
<dbReference type="Pfam" id="PF07714">
    <property type="entry name" value="PK_Tyr_Ser-Thr"/>
    <property type="match status" value="1"/>
</dbReference>
<dbReference type="GO" id="GO:0005524">
    <property type="term" value="F:ATP binding"/>
    <property type="evidence" value="ECO:0007669"/>
    <property type="project" value="InterPro"/>
</dbReference>
<dbReference type="GO" id="GO:0004713">
    <property type="term" value="F:protein tyrosine kinase activity"/>
    <property type="evidence" value="ECO:0007669"/>
    <property type="project" value="InterPro"/>
</dbReference>
<organism evidence="7 8">
    <name type="scientific">Caerostris darwini</name>
    <dbReference type="NCBI Taxonomy" id="1538125"/>
    <lineage>
        <taxon>Eukaryota</taxon>
        <taxon>Metazoa</taxon>
        <taxon>Ecdysozoa</taxon>
        <taxon>Arthropoda</taxon>
        <taxon>Chelicerata</taxon>
        <taxon>Arachnida</taxon>
        <taxon>Araneae</taxon>
        <taxon>Araneomorphae</taxon>
        <taxon>Entelegynae</taxon>
        <taxon>Araneoidea</taxon>
        <taxon>Araneidae</taxon>
        <taxon>Caerostris</taxon>
    </lineage>
</organism>
<keyword evidence="4" id="KW-0456">Lyase</keyword>
<dbReference type="InterPro" id="IPR011009">
    <property type="entry name" value="Kinase-like_dom_sf"/>
</dbReference>
<dbReference type="InterPro" id="IPR020635">
    <property type="entry name" value="Tyr_kinase_cat_dom"/>
</dbReference>
<evidence type="ECO:0000256" key="2">
    <source>
        <dbReference type="ARBA" id="ARBA00012202"/>
    </source>
</evidence>
<keyword evidence="7" id="KW-0675">Receptor</keyword>
<evidence type="ECO:0000313" key="8">
    <source>
        <dbReference type="Proteomes" id="UP001054837"/>
    </source>
</evidence>
<evidence type="ECO:0000256" key="4">
    <source>
        <dbReference type="ARBA" id="ARBA00023239"/>
    </source>
</evidence>
<name>A0AAV4WLL0_9ARAC</name>
<dbReference type="SMART" id="SM00219">
    <property type="entry name" value="TyrKc"/>
    <property type="match status" value="1"/>
</dbReference>
<dbReference type="PANTHER" id="PTHR11920">
    <property type="entry name" value="GUANYLYL CYCLASE"/>
    <property type="match status" value="1"/>
</dbReference>
<dbReference type="InterPro" id="IPR000719">
    <property type="entry name" value="Prot_kinase_dom"/>
</dbReference>
<dbReference type="Proteomes" id="UP001054837">
    <property type="component" value="Unassembled WGS sequence"/>
</dbReference>
<evidence type="ECO:0000256" key="3">
    <source>
        <dbReference type="ARBA" id="ARBA00022741"/>
    </source>
</evidence>
<comment type="catalytic activity">
    <reaction evidence="1">
        <text>GTP = 3',5'-cyclic GMP + diphosphate</text>
        <dbReference type="Rhea" id="RHEA:13665"/>
        <dbReference type="ChEBI" id="CHEBI:33019"/>
        <dbReference type="ChEBI" id="CHEBI:37565"/>
        <dbReference type="ChEBI" id="CHEBI:57746"/>
        <dbReference type="EC" id="4.6.1.2"/>
    </reaction>
</comment>
<accession>A0AAV4WLL0</accession>
<dbReference type="InterPro" id="IPR050401">
    <property type="entry name" value="Cyclic_nucleotide_synthase"/>
</dbReference>
<dbReference type="GO" id="GO:0007168">
    <property type="term" value="P:receptor guanylyl cyclase signaling pathway"/>
    <property type="evidence" value="ECO:0007669"/>
    <property type="project" value="TreeGrafter"/>
</dbReference>
<evidence type="ECO:0000256" key="5">
    <source>
        <dbReference type="ARBA" id="ARBA00023293"/>
    </source>
</evidence>
<dbReference type="AlphaFoldDB" id="A0AAV4WLL0"/>
<dbReference type="PROSITE" id="PS50011">
    <property type="entry name" value="PROTEIN_KINASE_DOM"/>
    <property type="match status" value="1"/>
</dbReference>
<dbReference type="GO" id="GO:0004016">
    <property type="term" value="F:adenylate cyclase activity"/>
    <property type="evidence" value="ECO:0007669"/>
    <property type="project" value="TreeGrafter"/>
</dbReference>
<dbReference type="GO" id="GO:0004383">
    <property type="term" value="F:guanylate cyclase activity"/>
    <property type="evidence" value="ECO:0007669"/>
    <property type="project" value="UniProtKB-EC"/>
</dbReference>
<keyword evidence="5" id="KW-0141">cGMP biosynthesis</keyword>
<dbReference type="PANTHER" id="PTHR11920:SF335">
    <property type="entry name" value="GUANYLATE CYCLASE"/>
    <property type="match status" value="1"/>
</dbReference>
<dbReference type="Gene3D" id="1.10.510.10">
    <property type="entry name" value="Transferase(Phosphotransferase) domain 1"/>
    <property type="match status" value="1"/>
</dbReference>
<proteinExistence type="predicted"/>
<protein>
    <recommendedName>
        <fullName evidence="2">guanylate cyclase</fullName>
        <ecNumber evidence="2">4.6.1.2</ecNumber>
    </recommendedName>
</protein>
<keyword evidence="8" id="KW-1185">Reference proteome</keyword>
<comment type="caution">
    <text evidence="7">The sequence shown here is derived from an EMBL/GenBank/DDBJ whole genome shotgun (WGS) entry which is preliminary data.</text>
</comment>
<gene>
    <name evidence="7" type="ORF">CDAR_90691</name>
</gene>
<evidence type="ECO:0000256" key="1">
    <source>
        <dbReference type="ARBA" id="ARBA00001436"/>
    </source>
</evidence>
<keyword evidence="3" id="KW-0547">Nucleotide-binding</keyword>
<evidence type="ECO:0000259" key="6">
    <source>
        <dbReference type="PROSITE" id="PS50011"/>
    </source>
</evidence>
<dbReference type="EMBL" id="BPLQ01014739">
    <property type="protein sequence ID" value="GIY82739.1"/>
    <property type="molecule type" value="Genomic_DNA"/>
</dbReference>
<sequence length="193" mass="21948">MRDLRHDNLNSFIGACVDPPNICIVTEYCAKGSLKDILENEDVKLDNMFNASLIGDIVRGMTYLHESQLRSHGNLKSTNCLVDSRWVVKIADFGLHELKFGSDSGDDDSTDFEKQCANNFKFLRTFEYVSFESDRRIAAEVSRRENHNNGGSFCISSFRIEPEVHSLDDYLLTTFKTASTLKGMFIDVENRQV</sequence>
<dbReference type="InterPro" id="IPR001245">
    <property type="entry name" value="Ser-Thr/Tyr_kinase_cat_dom"/>
</dbReference>
<evidence type="ECO:0000313" key="7">
    <source>
        <dbReference type="EMBL" id="GIY82739.1"/>
    </source>
</evidence>
<dbReference type="GO" id="GO:0001653">
    <property type="term" value="F:peptide receptor activity"/>
    <property type="evidence" value="ECO:0007669"/>
    <property type="project" value="TreeGrafter"/>
</dbReference>